<evidence type="ECO:0000313" key="11">
    <source>
        <dbReference type="Proteomes" id="UP001233999"/>
    </source>
</evidence>
<comment type="cofactor">
    <cofactor evidence="1">
        <name>FMN</name>
        <dbReference type="ChEBI" id="CHEBI:58210"/>
    </cofactor>
</comment>
<dbReference type="GO" id="GO:0003958">
    <property type="term" value="F:NADPH-hemoprotein reductase activity"/>
    <property type="evidence" value="ECO:0007669"/>
    <property type="project" value="UniProtKB-EC"/>
</dbReference>
<gene>
    <name evidence="10" type="ORF">L9F63_025959</name>
</gene>
<reference evidence="10" key="2">
    <citation type="submission" date="2023-05" db="EMBL/GenBank/DDBJ databases">
        <authorList>
            <person name="Fouks B."/>
        </authorList>
    </citation>
    <scope>NUCLEOTIDE SEQUENCE</scope>
    <source>
        <strain evidence="10">Stay&amp;Tobe</strain>
        <tissue evidence="10">Testes</tissue>
    </source>
</reference>
<evidence type="ECO:0000256" key="6">
    <source>
        <dbReference type="ARBA" id="ARBA00022857"/>
    </source>
</evidence>
<keyword evidence="7" id="KW-0560">Oxidoreductase</keyword>
<evidence type="ECO:0000256" key="1">
    <source>
        <dbReference type="ARBA" id="ARBA00001917"/>
    </source>
</evidence>
<sequence length="123" mass="14253">KPVGDTILYFGCRKKAEDFIYEEELNEYLKNGVLKMHVAFSRDQAHKIYVTHLLEKNMDEIWQVVGENNGHLYVCGDAKNMARDVHNIVLKVVQEKGNMTESQALAYVKKMEAQKRYSADVWS</sequence>
<dbReference type="GO" id="GO:0050660">
    <property type="term" value="F:flavin adenine dinucleotide binding"/>
    <property type="evidence" value="ECO:0007669"/>
    <property type="project" value="TreeGrafter"/>
</dbReference>
<keyword evidence="5" id="KW-0274">FAD</keyword>
<proteinExistence type="predicted"/>
<comment type="cofactor">
    <cofactor evidence="2">
        <name>FAD</name>
        <dbReference type="ChEBI" id="CHEBI:57692"/>
    </cofactor>
</comment>
<evidence type="ECO:0000256" key="8">
    <source>
        <dbReference type="ARBA" id="ARBA00023797"/>
    </source>
</evidence>
<keyword evidence="6" id="KW-0521">NADP</keyword>
<evidence type="ECO:0000313" key="10">
    <source>
        <dbReference type="EMBL" id="KAJ9574395.1"/>
    </source>
</evidence>
<dbReference type="GO" id="GO:0010181">
    <property type="term" value="F:FMN binding"/>
    <property type="evidence" value="ECO:0007669"/>
    <property type="project" value="TreeGrafter"/>
</dbReference>
<comment type="caution">
    <text evidence="10">The sequence shown here is derived from an EMBL/GenBank/DDBJ whole genome shotgun (WGS) entry which is preliminary data.</text>
</comment>
<evidence type="ECO:0000256" key="2">
    <source>
        <dbReference type="ARBA" id="ARBA00001974"/>
    </source>
</evidence>
<feature type="non-terminal residue" evidence="10">
    <location>
        <position position="1"/>
    </location>
</feature>
<evidence type="ECO:0000259" key="9">
    <source>
        <dbReference type="Pfam" id="PF00175"/>
    </source>
</evidence>
<dbReference type="FunFam" id="3.40.50.80:FF:000001">
    <property type="entry name" value="NADPH--cytochrome P450 reductase 1"/>
    <property type="match status" value="1"/>
</dbReference>
<dbReference type="PRINTS" id="PR00371">
    <property type="entry name" value="FPNCR"/>
</dbReference>
<dbReference type="GO" id="GO:0005829">
    <property type="term" value="C:cytosol"/>
    <property type="evidence" value="ECO:0007669"/>
    <property type="project" value="TreeGrafter"/>
</dbReference>
<evidence type="ECO:0000256" key="4">
    <source>
        <dbReference type="ARBA" id="ARBA00022643"/>
    </source>
</evidence>
<reference evidence="10" key="1">
    <citation type="journal article" date="2023" name="IScience">
        <title>Live-bearing cockroach genome reveals convergent evolutionary mechanisms linked to viviparity in insects and beyond.</title>
        <authorList>
            <person name="Fouks B."/>
            <person name="Harrison M.C."/>
            <person name="Mikhailova A.A."/>
            <person name="Marchal E."/>
            <person name="English S."/>
            <person name="Carruthers M."/>
            <person name="Jennings E.C."/>
            <person name="Chiamaka E.L."/>
            <person name="Frigard R.A."/>
            <person name="Pippel M."/>
            <person name="Attardo G.M."/>
            <person name="Benoit J.B."/>
            <person name="Bornberg-Bauer E."/>
            <person name="Tobe S.S."/>
        </authorList>
    </citation>
    <scope>NUCLEOTIDE SEQUENCE</scope>
    <source>
        <strain evidence="10">Stay&amp;Tobe</strain>
    </source>
</reference>
<evidence type="ECO:0000256" key="3">
    <source>
        <dbReference type="ARBA" id="ARBA00022630"/>
    </source>
</evidence>
<dbReference type="Gene3D" id="3.40.50.80">
    <property type="entry name" value="Nucleotide-binding domain of ferredoxin-NADP reductase (FNR) module"/>
    <property type="match status" value="1"/>
</dbReference>
<dbReference type="Proteomes" id="UP001233999">
    <property type="component" value="Unassembled WGS sequence"/>
</dbReference>
<name>A0AAD7Z621_DIPPU</name>
<dbReference type="InterPro" id="IPR001709">
    <property type="entry name" value="Flavoprot_Pyr_Nucl_cyt_Rdtase"/>
</dbReference>
<evidence type="ECO:0000256" key="5">
    <source>
        <dbReference type="ARBA" id="ARBA00022827"/>
    </source>
</evidence>
<dbReference type="InterPro" id="IPR001433">
    <property type="entry name" value="OxRdtase_FAD/NAD-bd"/>
</dbReference>
<dbReference type="PANTHER" id="PTHR19384:SF17">
    <property type="entry name" value="NADPH--CYTOCHROME P450 REDUCTASE"/>
    <property type="match status" value="1"/>
</dbReference>
<dbReference type="GO" id="GO:0009725">
    <property type="term" value="P:response to hormone"/>
    <property type="evidence" value="ECO:0007669"/>
    <property type="project" value="TreeGrafter"/>
</dbReference>
<dbReference type="InterPro" id="IPR039261">
    <property type="entry name" value="FNR_nucleotide-bd"/>
</dbReference>
<organism evidence="10 11">
    <name type="scientific">Diploptera punctata</name>
    <name type="common">Pacific beetle cockroach</name>
    <dbReference type="NCBI Taxonomy" id="6984"/>
    <lineage>
        <taxon>Eukaryota</taxon>
        <taxon>Metazoa</taxon>
        <taxon>Ecdysozoa</taxon>
        <taxon>Arthropoda</taxon>
        <taxon>Hexapoda</taxon>
        <taxon>Insecta</taxon>
        <taxon>Pterygota</taxon>
        <taxon>Neoptera</taxon>
        <taxon>Polyneoptera</taxon>
        <taxon>Dictyoptera</taxon>
        <taxon>Blattodea</taxon>
        <taxon>Blaberoidea</taxon>
        <taxon>Blaberidae</taxon>
        <taxon>Diplopterinae</taxon>
        <taxon>Diploptera</taxon>
    </lineage>
</organism>
<dbReference type="EC" id="1.6.2.4" evidence="8"/>
<dbReference type="SUPFAM" id="SSF52343">
    <property type="entry name" value="Ferredoxin reductase-like, C-terminal NADP-linked domain"/>
    <property type="match status" value="1"/>
</dbReference>
<keyword evidence="3" id="KW-0285">Flavoprotein</keyword>
<feature type="domain" description="Oxidoreductase FAD/NAD(P)-binding" evidence="9">
    <location>
        <begin position="4"/>
        <end position="86"/>
    </location>
</feature>
<protein>
    <recommendedName>
        <fullName evidence="8">NADPH--hemoprotein reductase</fullName>
        <ecNumber evidence="8">1.6.2.4</ecNumber>
    </recommendedName>
</protein>
<dbReference type="AlphaFoldDB" id="A0AAD7Z621"/>
<dbReference type="EMBL" id="JASPKZ010010364">
    <property type="protein sequence ID" value="KAJ9574395.1"/>
    <property type="molecule type" value="Genomic_DNA"/>
</dbReference>
<accession>A0AAD7Z621</accession>
<keyword evidence="11" id="KW-1185">Reference proteome</keyword>
<dbReference type="PANTHER" id="PTHR19384">
    <property type="entry name" value="NITRIC OXIDE SYNTHASE-RELATED"/>
    <property type="match status" value="1"/>
</dbReference>
<dbReference type="Pfam" id="PF00175">
    <property type="entry name" value="NAD_binding_1"/>
    <property type="match status" value="1"/>
</dbReference>
<keyword evidence="4" id="KW-0288">FMN</keyword>
<evidence type="ECO:0000256" key="7">
    <source>
        <dbReference type="ARBA" id="ARBA00023002"/>
    </source>
</evidence>